<feature type="domain" description="HMA" evidence="1">
    <location>
        <begin position="1"/>
        <end position="65"/>
    </location>
</feature>
<protein>
    <submittedName>
        <fullName evidence="2">Heavy metal-binding domain-containing protein</fullName>
    </submittedName>
</protein>
<dbReference type="Pfam" id="PF00403">
    <property type="entry name" value="HMA"/>
    <property type="match status" value="1"/>
</dbReference>
<comment type="caution">
    <text evidence="2">The sequence shown here is derived from an EMBL/GenBank/DDBJ whole genome shotgun (WGS) entry which is preliminary data.</text>
</comment>
<dbReference type="Proteomes" id="UP000503820">
    <property type="component" value="Unassembled WGS sequence"/>
</dbReference>
<organism evidence="2 3">
    <name type="scientific">Desulfovibrio psychrotolerans</name>
    <dbReference type="NCBI Taxonomy" id="415242"/>
    <lineage>
        <taxon>Bacteria</taxon>
        <taxon>Pseudomonadati</taxon>
        <taxon>Thermodesulfobacteriota</taxon>
        <taxon>Desulfovibrionia</taxon>
        <taxon>Desulfovibrionales</taxon>
        <taxon>Desulfovibrionaceae</taxon>
        <taxon>Desulfovibrio</taxon>
    </lineage>
</organism>
<reference evidence="2 3" key="1">
    <citation type="submission" date="2020-05" db="EMBL/GenBank/DDBJ databases">
        <title>Draft genome sequence of Desulfovibrio psychrotolerans JS1T.</title>
        <authorList>
            <person name="Ueno A."/>
            <person name="Tamazawa S."/>
            <person name="Tamamura S."/>
            <person name="Murakami T."/>
            <person name="Kiyama T."/>
            <person name="Inomata H."/>
            <person name="Amano Y."/>
            <person name="Miyakawa K."/>
            <person name="Tamaki H."/>
            <person name="Naganuma T."/>
            <person name="Kaneko K."/>
        </authorList>
    </citation>
    <scope>NUCLEOTIDE SEQUENCE [LARGE SCALE GENOMIC DNA]</scope>
    <source>
        <strain evidence="2 3">JS1</strain>
    </source>
</reference>
<dbReference type="InterPro" id="IPR006121">
    <property type="entry name" value="HMA_dom"/>
</dbReference>
<dbReference type="PROSITE" id="PS50846">
    <property type="entry name" value="HMA_2"/>
    <property type="match status" value="1"/>
</dbReference>
<sequence length="66" mass="7046">MKKIRVRGMQTPDCAATVSKVVSTVNGVENVNVNLATGEVTYGPDACVDMSILKEAVEKAGYEVEE</sequence>
<dbReference type="CDD" id="cd00371">
    <property type="entry name" value="HMA"/>
    <property type="match status" value="1"/>
</dbReference>
<dbReference type="InterPro" id="IPR036163">
    <property type="entry name" value="HMA_dom_sf"/>
</dbReference>
<dbReference type="EMBL" id="BLVP01000008">
    <property type="protein sequence ID" value="GFM37616.1"/>
    <property type="molecule type" value="Genomic_DNA"/>
</dbReference>
<dbReference type="SUPFAM" id="SSF55008">
    <property type="entry name" value="HMA, heavy metal-associated domain"/>
    <property type="match status" value="1"/>
</dbReference>
<keyword evidence="3" id="KW-1185">Reference proteome</keyword>
<dbReference type="GO" id="GO:0046872">
    <property type="term" value="F:metal ion binding"/>
    <property type="evidence" value="ECO:0007669"/>
    <property type="project" value="InterPro"/>
</dbReference>
<accession>A0A7J0BV83</accession>
<dbReference type="RefSeq" id="WP_174410193.1">
    <property type="nucleotide sequence ID" value="NZ_BLVP01000008.1"/>
</dbReference>
<evidence type="ECO:0000259" key="1">
    <source>
        <dbReference type="PROSITE" id="PS50846"/>
    </source>
</evidence>
<proteinExistence type="predicted"/>
<dbReference type="Gene3D" id="3.30.70.100">
    <property type="match status" value="1"/>
</dbReference>
<evidence type="ECO:0000313" key="3">
    <source>
        <dbReference type="Proteomes" id="UP000503820"/>
    </source>
</evidence>
<name>A0A7J0BV83_9BACT</name>
<evidence type="ECO:0000313" key="2">
    <source>
        <dbReference type="EMBL" id="GFM37616.1"/>
    </source>
</evidence>
<gene>
    <name evidence="2" type="ORF">DSM19430T_23000</name>
</gene>
<dbReference type="AlphaFoldDB" id="A0A7J0BV83"/>